<dbReference type="EMBL" id="QZEY01000013">
    <property type="protein sequence ID" value="RJL25206.1"/>
    <property type="molecule type" value="Genomic_DNA"/>
</dbReference>
<dbReference type="Gene3D" id="2.70.98.10">
    <property type="match status" value="1"/>
</dbReference>
<keyword evidence="6" id="KW-1185">Reference proteome</keyword>
<dbReference type="GO" id="GO:0030246">
    <property type="term" value="F:carbohydrate binding"/>
    <property type="evidence" value="ECO:0007669"/>
    <property type="project" value="InterPro"/>
</dbReference>
<dbReference type="PANTHER" id="PTHR31616:SF0">
    <property type="entry name" value="GLUCAN 1,4-ALPHA-GLUCOSIDASE"/>
    <property type="match status" value="1"/>
</dbReference>
<sequence>MAVLLPASLVVLPSGRAGAADEAPGAPGARPAWTPADKTGYGTSRTLGSKVWFTLRDGALSEVYYPDLGTPSVREMRFVVSDGTGFTEREGEATRGSTTLVDGRALVYRQTNTARSGKWRLTKTYVTDPARASVLVDVTFESLTGRPYRLYALHNPRLSNGGVRDLDDRGETRGGALVAEDGRTAGALASSPAFAETSSGYQGVSDGWTDLRADHTMNWHYEARSGGNVVQTGRIPVTGLRGGRKATLALGFGADGDAALATARATLGTGWPKVSAAYARGWHDYVASLKRPPASAARGRNRAVYDSSVMVLAAHEDKANRGAFIASPSMPWAWGTNPELEDPSGAYHLVWARDIVHKATGLLAAGDRAAADRALTWLFRRQQKPDGSFPQNSTVEGREHWTNVQMDEVAAPIILAWSLRRTGGDDWSHVRRAADYIVAHGPVTRQERWENQGGYSPATIAAEIAGLVCAADIAAANGDRAARRRYLETADEWRSKVKSWTATPNGPYGPRPYFVRITKDGRPDLGTRYDIGDSGPAGVDQRAVVDPSHLELVRLGVLPAGDPVIRNTNAVVDARLSELTPAGRHWHRYDFDGYGERRDGGEWNVGHPPGSRTTIGRLWPLFAGERGEYEVAAGLDARRRLADMAATGTESGILPEQVWDGTGPGRPGTPTYSAAPLGWAHGQFIRLAWSIEAGRSLSTPAVVACRYLRTSCR</sequence>
<feature type="signal peptide" evidence="2">
    <location>
        <begin position="1"/>
        <end position="19"/>
    </location>
</feature>
<accession>A0A3A4A844</accession>
<dbReference type="InterPro" id="IPR012341">
    <property type="entry name" value="6hp_glycosidase-like_sf"/>
</dbReference>
<dbReference type="Gene3D" id="1.50.10.10">
    <property type="match status" value="1"/>
</dbReference>
<dbReference type="Pfam" id="PF00723">
    <property type="entry name" value="Glyco_hydro_15"/>
    <property type="match status" value="1"/>
</dbReference>
<organism evidence="5 6">
    <name type="scientific">Bailinhaonella thermotolerans</name>
    <dbReference type="NCBI Taxonomy" id="1070861"/>
    <lineage>
        <taxon>Bacteria</taxon>
        <taxon>Bacillati</taxon>
        <taxon>Actinomycetota</taxon>
        <taxon>Actinomycetes</taxon>
        <taxon>Streptosporangiales</taxon>
        <taxon>Streptosporangiaceae</taxon>
        <taxon>Bailinhaonella</taxon>
    </lineage>
</organism>
<feature type="compositionally biased region" description="Low complexity" evidence="1">
    <location>
        <begin position="16"/>
        <end position="36"/>
    </location>
</feature>
<feature type="domain" description="GH15-like" evidence="3">
    <location>
        <begin position="302"/>
        <end position="688"/>
    </location>
</feature>
<reference evidence="5 6" key="1">
    <citation type="submission" date="2018-09" db="EMBL/GenBank/DDBJ databases">
        <title>YIM 75507 draft genome.</title>
        <authorList>
            <person name="Tang S."/>
            <person name="Feng Y."/>
        </authorList>
    </citation>
    <scope>NUCLEOTIDE SEQUENCE [LARGE SCALE GENOMIC DNA]</scope>
    <source>
        <strain evidence="5 6">YIM 75507</strain>
    </source>
</reference>
<feature type="region of interest" description="Disordered" evidence="1">
    <location>
        <begin position="16"/>
        <end position="40"/>
    </location>
</feature>
<feature type="chain" id="PRO_5017393772" evidence="2">
    <location>
        <begin position="20"/>
        <end position="713"/>
    </location>
</feature>
<dbReference type="GO" id="GO:0005975">
    <property type="term" value="P:carbohydrate metabolic process"/>
    <property type="evidence" value="ECO:0007669"/>
    <property type="project" value="InterPro"/>
</dbReference>
<dbReference type="Proteomes" id="UP000265768">
    <property type="component" value="Unassembled WGS sequence"/>
</dbReference>
<dbReference type="InterPro" id="IPR011613">
    <property type="entry name" value="GH15-like"/>
</dbReference>
<dbReference type="InterPro" id="IPR014718">
    <property type="entry name" value="GH-type_carb-bd"/>
</dbReference>
<protein>
    <submittedName>
        <fullName evidence="5">Glucoamylase</fullName>
    </submittedName>
</protein>
<dbReference type="InterPro" id="IPR008928">
    <property type="entry name" value="6-hairpin_glycosidase_sf"/>
</dbReference>
<dbReference type="OrthoDB" id="9806081at2"/>
<dbReference type="SUPFAM" id="SSF48208">
    <property type="entry name" value="Six-hairpin glycosidases"/>
    <property type="match status" value="1"/>
</dbReference>
<feature type="domain" description="Glucodextranase N-terminal" evidence="4">
    <location>
        <begin position="23"/>
        <end position="286"/>
    </location>
</feature>
<keyword evidence="2" id="KW-0732">Signal</keyword>
<dbReference type="AlphaFoldDB" id="A0A3A4A844"/>
<dbReference type="InterPro" id="IPR011013">
    <property type="entry name" value="Gal_mutarotase_sf_dom"/>
</dbReference>
<name>A0A3A4A844_9ACTN</name>
<dbReference type="InterPro" id="IPR015220">
    <property type="entry name" value="Glucodextranase_N"/>
</dbReference>
<dbReference type="PANTHER" id="PTHR31616">
    <property type="entry name" value="TREHALASE"/>
    <property type="match status" value="1"/>
</dbReference>
<dbReference type="GO" id="GO:0004553">
    <property type="term" value="F:hydrolase activity, hydrolyzing O-glycosyl compounds"/>
    <property type="evidence" value="ECO:0007669"/>
    <property type="project" value="TreeGrafter"/>
</dbReference>
<proteinExistence type="predicted"/>
<dbReference type="Pfam" id="PF09137">
    <property type="entry name" value="Glucodextran_N"/>
    <property type="match status" value="1"/>
</dbReference>
<evidence type="ECO:0000313" key="6">
    <source>
        <dbReference type="Proteomes" id="UP000265768"/>
    </source>
</evidence>
<dbReference type="GO" id="GO:0016757">
    <property type="term" value="F:glycosyltransferase activity"/>
    <property type="evidence" value="ECO:0007669"/>
    <property type="project" value="UniProtKB-ARBA"/>
</dbReference>
<evidence type="ECO:0000256" key="1">
    <source>
        <dbReference type="SAM" id="MobiDB-lite"/>
    </source>
</evidence>
<dbReference type="CDD" id="cd07430">
    <property type="entry name" value="GH15_N"/>
    <property type="match status" value="1"/>
</dbReference>
<gene>
    <name evidence="5" type="ORF">D5H75_27125</name>
</gene>
<comment type="caution">
    <text evidence="5">The sequence shown here is derived from an EMBL/GenBank/DDBJ whole genome shotgun (WGS) entry which is preliminary data.</text>
</comment>
<evidence type="ECO:0000313" key="5">
    <source>
        <dbReference type="EMBL" id="RJL25206.1"/>
    </source>
</evidence>
<dbReference type="SUPFAM" id="SSF74650">
    <property type="entry name" value="Galactose mutarotase-like"/>
    <property type="match status" value="1"/>
</dbReference>
<evidence type="ECO:0000256" key="2">
    <source>
        <dbReference type="SAM" id="SignalP"/>
    </source>
</evidence>
<evidence type="ECO:0000259" key="4">
    <source>
        <dbReference type="Pfam" id="PF09137"/>
    </source>
</evidence>
<evidence type="ECO:0000259" key="3">
    <source>
        <dbReference type="Pfam" id="PF00723"/>
    </source>
</evidence>